<dbReference type="SUPFAM" id="SSF52141">
    <property type="entry name" value="Uracil-DNA glycosylase-like"/>
    <property type="match status" value="1"/>
</dbReference>
<dbReference type="PANTHER" id="PTHR33693">
    <property type="entry name" value="TYPE-5 URACIL-DNA GLYCOSYLASE"/>
    <property type="match status" value="1"/>
</dbReference>
<dbReference type="GO" id="GO:0097506">
    <property type="term" value="F:deaminated base DNA N-glycosylase activity"/>
    <property type="evidence" value="ECO:0007669"/>
    <property type="project" value="UniProtKB-ARBA"/>
</dbReference>
<dbReference type="InterPro" id="IPR036895">
    <property type="entry name" value="Uracil-DNA_glycosylase-like_sf"/>
</dbReference>
<evidence type="ECO:0000256" key="5">
    <source>
        <dbReference type="ARBA" id="ARBA00023004"/>
    </source>
</evidence>
<dbReference type="EMBL" id="JACIJC010000005">
    <property type="protein sequence ID" value="MBB5687124.1"/>
    <property type="molecule type" value="Genomic_DNA"/>
</dbReference>
<proteinExistence type="predicted"/>
<keyword evidence="2" id="KW-0479">Metal-binding</keyword>
<dbReference type="GO" id="GO:0051539">
    <property type="term" value="F:4 iron, 4 sulfur cluster binding"/>
    <property type="evidence" value="ECO:0007669"/>
    <property type="project" value="UniProtKB-KW"/>
</dbReference>
<evidence type="ECO:0000256" key="7">
    <source>
        <dbReference type="ARBA" id="ARBA00023204"/>
    </source>
</evidence>
<keyword evidence="7" id="KW-0234">DNA repair</keyword>
<evidence type="ECO:0000256" key="2">
    <source>
        <dbReference type="ARBA" id="ARBA00022723"/>
    </source>
</evidence>
<dbReference type="InterPro" id="IPR005122">
    <property type="entry name" value="Uracil-DNA_glycosylase-like"/>
</dbReference>
<organism evidence="9 10">
    <name type="scientific">Sphingobium boeckii</name>
    <dbReference type="NCBI Taxonomy" id="1082345"/>
    <lineage>
        <taxon>Bacteria</taxon>
        <taxon>Pseudomonadati</taxon>
        <taxon>Pseudomonadota</taxon>
        <taxon>Alphaproteobacteria</taxon>
        <taxon>Sphingomonadales</taxon>
        <taxon>Sphingomonadaceae</taxon>
        <taxon>Sphingobium</taxon>
    </lineage>
</organism>
<keyword evidence="9" id="KW-0808">Transferase</keyword>
<keyword evidence="1" id="KW-0004">4Fe-4S</keyword>
<dbReference type="PANTHER" id="PTHR33693:SF1">
    <property type="entry name" value="TYPE-4 URACIL-DNA GLYCOSYLASE"/>
    <property type="match status" value="1"/>
</dbReference>
<feature type="domain" description="Uracil-DNA glycosylase-like" evidence="8">
    <location>
        <begin position="102"/>
        <end position="234"/>
    </location>
</feature>
<name>A0A7W9EFI2_9SPHN</name>
<keyword evidence="5" id="KW-0408">Iron</keyword>
<evidence type="ECO:0000256" key="6">
    <source>
        <dbReference type="ARBA" id="ARBA00023014"/>
    </source>
</evidence>
<keyword evidence="10" id="KW-1185">Reference proteome</keyword>
<evidence type="ECO:0000259" key="8">
    <source>
        <dbReference type="Pfam" id="PF03167"/>
    </source>
</evidence>
<reference evidence="9 10" key="1">
    <citation type="submission" date="2020-08" db="EMBL/GenBank/DDBJ databases">
        <title>Genomic Encyclopedia of Type Strains, Phase IV (KMG-IV): sequencing the most valuable type-strain genomes for metagenomic binning, comparative biology and taxonomic classification.</title>
        <authorList>
            <person name="Goeker M."/>
        </authorList>
    </citation>
    <scope>NUCLEOTIDE SEQUENCE [LARGE SCALE GENOMIC DNA]</scope>
    <source>
        <strain evidence="9 10">DSM 25079</strain>
    </source>
</reference>
<keyword evidence="9" id="KW-0548">Nucleotidyltransferase</keyword>
<evidence type="ECO:0000313" key="10">
    <source>
        <dbReference type="Proteomes" id="UP000549617"/>
    </source>
</evidence>
<evidence type="ECO:0000313" key="9">
    <source>
        <dbReference type="EMBL" id="MBB5687124.1"/>
    </source>
</evidence>
<keyword evidence="4" id="KW-0378">Hydrolase</keyword>
<keyword evidence="6" id="KW-0411">Iron-sulfur</keyword>
<keyword evidence="3" id="KW-0227">DNA damage</keyword>
<evidence type="ECO:0000256" key="4">
    <source>
        <dbReference type="ARBA" id="ARBA00022801"/>
    </source>
</evidence>
<dbReference type="Pfam" id="PF03167">
    <property type="entry name" value="UDG"/>
    <property type="match status" value="1"/>
</dbReference>
<dbReference type="RefSeq" id="WP_246350833.1">
    <property type="nucleotide sequence ID" value="NZ_JACIJC010000005.1"/>
</dbReference>
<sequence length="242" mass="25590">MQAGADMLDITGALSALDWWQSAGVDTPIAEEPRNWLAEHRVTAATAPAISVAAAPAALPNTLAGFHQWIAEAPDMADGSRQGRRILPSGDAISGIMVMIDMPEPADGAAGSLLSDDSGRLFDKMLAAIGRDRASVYFASLCFERPIGGQTNPAAIVRMGEIARHHIALAAPKRLLLMGQAVSRAILGTELISARGKLHGVNHDGAKTEAVATFAPRFLIQSPARKADAWRDLRLLIGGIEF</sequence>
<evidence type="ECO:0000256" key="3">
    <source>
        <dbReference type="ARBA" id="ARBA00022763"/>
    </source>
</evidence>
<dbReference type="Gene3D" id="3.40.470.10">
    <property type="entry name" value="Uracil-DNA glycosylase-like domain"/>
    <property type="match status" value="1"/>
</dbReference>
<accession>A0A7W9EFI2</accession>
<comment type="caution">
    <text evidence="9">The sequence shown here is derived from an EMBL/GenBank/DDBJ whole genome shotgun (WGS) entry which is preliminary data.</text>
</comment>
<protein>
    <submittedName>
        <fullName evidence="9">DNA polymerase</fullName>
        <ecNumber evidence="9">2.7.7.7</ecNumber>
    </submittedName>
</protein>
<dbReference type="GO" id="GO:0006281">
    <property type="term" value="P:DNA repair"/>
    <property type="evidence" value="ECO:0007669"/>
    <property type="project" value="UniProtKB-KW"/>
</dbReference>
<dbReference type="AlphaFoldDB" id="A0A7W9EFI2"/>
<gene>
    <name evidence="9" type="ORF">FHS49_003152</name>
</gene>
<dbReference type="InterPro" id="IPR051536">
    <property type="entry name" value="UDG_Type-4/5"/>
</dbReference>
<dbReference type="GO" id="GO:0046872">
    <property type="term" value="F:metal ion binding"/>
    <property type="evidence" value="ECO:0007669"/>
    <property type="project" value="UniProtKB-KW"/>
</dbReference>
<dbReference type="Proteomes" id="UP000549617">
    <property type="component" value="Unassembled WGS sequence"/>
</dbReference>
<dbReference type="GO" id="GO:0003887">
    <property type="term" value="F:DNA-directed DNA polymerase activity"/>
    <property type="evidence" value="ECO:0007669"/>
    <property type="project" value="UniProtKB-EC"/>
</dbReference>
<dbReference type="EC" id="2.7.7.7" evidence="9"/>
<evidence type="ECO:0000256" key="1">
    <source>
        <dbReference type="ARBA" id="ARBA00022485"/>
    </source>
</evidence>